<evidence type="ECO:0000259" key="2">
    <source>
        <dbReference type="Pfam" id="PF00892"/>
    </source>
</evidence>
<dbReference type="GO" id="GO:0016020">
    <property type="term" value="C:membrane"/>
    <property type="evidence" value="ECO:0007669"/>
    <property type="project" value="InterPro"/>
</dbReference>
<gene>
    <name evidence="3" type="ORF">SDC9_193713</name>
</gene>
<evidence type="ECO:0000313" key="3">
    <source>
        <dbReference type="EMBL" id="MPN46130.1"/>
    </source>
</evidence>
<protein>
    <recommendedName>
        <fullName evidence="2">EamA domain-containing protein</fullName>
    </recommendedName>
</protein>
<reference evidence="3" key="1">
    <citation type="submission" date="2019-08" db="EMBL/GenBank/DDBJ databases">
        <authorList>
            <person name="Kucharzyk K."/>
            <person name="Murdoch R.W."/>
            <person name="Higgins S."/>
            <person name="Loffler F."/>
        </authorList>
    </citation>
    <scope>NUCLEOTIDE SEQUENCE</scope>
</reference>
<dbReference type="Pfam" id="PF00892">
    <property type="entry name" value="EamA"/>
    <property type="match status" value="1"/>
</dbReference>
<sequence>MDTGKAGILATTEPMMSALVSVFILKEPMSIWGGVGIALVLTAIVLLSKGPQASPVAQETKASPEEP</sequence>
<proteinExistence type="predicted"/>
<name>A0A645I4U7_9ZZZZ</name>
<keyword evidence="1" id="KW-1133">Transmembrane helix</keyword>
<accession>A0A645I4U7</accession>
<feature type="transmembrane region" description="Helical" evidence="1">
    <location>
        <begin position="31"/>
        <end position="48"/>
    </location>
</feature>
<dbReference type="Gene3D" id="1.10.3730.20">
    <property type="match status" value="1"/>
</dbReference>
<feature type="domain" description="EamA" evidence="2">
    <location>
        <begin position="3"/>
        <end position="48"/>
    </location>
</feature>
<dbReference type="SUPFAM" id="SSF103481">
    <property type="entry name" value="Multidrug resistance efflux transporter EmrE"/>
    <property type="match status" value="1"/>
</dbReference>
<comment type="caution">
    <text evidence="3">The sequence shown here is derived from an EMBL/GenBank/DDBJ whole genome shotgun (WGS) entry which is preliminary data.</text>
</comment>
<keyword evidence="1" id="KW-0472">Membrane</keyword>
<keyword evidence="1" id="KW-0812">Transmembrane</keyword>
<organism evidence="3">
    <name type="scientific">bioreactor metagenome</name>
    <dbReference type="NCBI Taxonomy" id="1076179"/>
    <lineage>
        <taxon>unclassified sequences</taxon>
        <taxon>metagenomes</taxon>
        <taxon>ecological metagenomes</taxon>
    </lineage>
</organism>
<dbReference type="InterPro" id="IPR000620">
    <property type="entry name" value="EamA_dom"/>
</dbReference>
<dbReference type="InterPro" id="IPR037185">
    <property type="entry name" value="EmrE-like"/>
</dbReference>
<dbReference type="AlphaFoldDB" id="A0A645I4U7"/>
<evidence type="ECO:0000256" key="1">
    <source>
        <dbReference type="SAM" id="Phobius"/>
    </source>
</evidence>
<dbReference type="EMBL" id="VSSQ01106551">
    <property type="protein sequence ID" value="MPN46130.1"/>
    <property type="molecule type" value="Genomic_DNA"/>
</dbReference>